<dbReference type="Ensembl" id="ENSCABT00000013744.1">
    <property type="protein sequence ID" value="ENSCABP00000012538.1"/>
    <property type="gene ID" value="ENSCABG00000009393.1"/>
</dbReference>
<feature type="domain" description="Ig-like" evidence="12">
    <location>
        <begin position="10"/>
        <end position="102"/>
    </location>
</feature>
<dbReference type="FunFam" id="2.60.40.10:FF:001072">
    <property type="entry name" value="Immunoglobulin heavy variable V1-24"/>
    <property type="match status" value="1"/>
</dbReference>
<evidence type="ECO:0000256" key="9">
    <source>
        <dbReference type="ARBA" id="ARBA00023157"/>
    </source>
</evidence>
<evidence type="ECO:0000256" key="3">
    <source>
        <dbReference type="ARBA" id="ARBA00022475"/>
    </source>
</evidence>
<evidence type="ECO:0000256" key="11">
    <source>
        <dbReference type="ARBA" id="ARBA00043265"/>
    </source>
</evidence>
<evidence type="ECO:0000256" key="8">
    <source>
        <dbReference type="ARBA" id="ARBA00023136"/>
    </source>
</evidence>
<keyword evidence="9" id="KW-1015">Disulfide bond</keyword>
<keyword evidence="3" id="KW-1003">Cell membrane</keyword>
<dbReference type="Pfam" id="PF07686">
    <property type="entry name" value="V-set"/>
    <property type="match status" value="1"/>
</dbReference>
<dbReference type="GO" id="GO:0002250">
    <property type="term" value="P:adaptive immune response"/>
    <property type="evidence" value="ECO:0007669"/>
    <property type="project" value="UniProtKB-KW"/>
</dbReference>
<dbReference type="GO" id="GO:0005886">
    <property type="term" value="C:plasma membrane"/>
    <property type="evidence" value="ECO:0007669"/>
    <property type="project" value="UniProtKB-SubCell"/>
</dbReference>
<evidence type="ECO:0000256" key="7">
    <source>
        <dbReference type="ARBA" id="ARBA00023130"/>
    </source>
</evidence>
<dbReference type="GO" id="GO:0019814">
    <property type="term" value="C:immunoglobulin complex"/>
    <property type="evidence" value="ECO:0007669"/>
    <property type="project" value="UniProtKB-KW"/>
</dbReference>
<keyword evidence="7" id="KW-1064">Adaptive immunity</keyword>
<evidence type="ECO:0000256" key="6">
    <source>
        <dbReference type="ARBA" id="ARBA00022859"/>
    </source>
</evidence>
<organism evidence="13 14">
    <name type="scientific">Chelonoidis abingdonii</name>
    <name type="common">Abingdon island giant tortoise</name>
    <name type="synonym">Testudo abingdonii</name>
    <dbReference type="NCBI Taxonomy" id="106734"/>
    <lineage>
        <taxon>Eukaryota</taxon>
        <taxon>Metazoa</taxon>
        <taxon>Chordata</taxon>
        <taxon>Craniata</taxon>
        <taxon>Vertebrata</taxon>
        <taxon>Euteleostomi</taxon>
        <taxon>Archelosauria</taxon>
        <taxon>Testudinata</taxon>
        <taxon>Testudines</taxon>
        <taxon>Cryptodira</taxon>
        <taxon>Durocryptodira</taxon>
        <taxon>Testudinoidea</taxon>
        <taxon>Testudinidae</taxon>
        <taxon>Chelonoidis</taxon>
    </lineage>
</organism>
<dbReference type="PROSITE" id="PS50835">
    <property type="entry name" value="IG_LIKE"/>
    <property type="match status" value="1"/>
</dbReference>
<evidence type="ECO:0000256" key="2">
    <source>
        <dbReference type="ARBA" id="ARBA00004613"/>
    </source>
</evidence>
<dbReference type="AlphaFoldDB" id="A0A8C0H1W3"/>
<evidence type="ECO:0000313" key="13">
    <source>
        <dbReference type="Ensembl" id="ENSCABP00000012538.1"/>
    </source>
</evidence>
<proteinExistence type="predicted"/>
<evidence type="ECO:0000313" key="14">
    <source>
        <dbReference type="Proteomes" id="UP000694404"/>
    </source>
</evidence>
<dbReference type="SUPFAM" id="SSF48726">
    <property type="entry name" value="Immunoglobulin"/>
    <property type="match status" value="1"/>
</dbReference>
<dbReference type="OMA" id="QCRIVAY"/>
<dbReference type="GeneTree" id="ENSGT00950000183013"/>
<dbReference type="SMART" id="SM00406">
    <property type="entry name" value="IGv"/>
    <property type="match status" value="1"/>
</dbReference>
<name>A0A8C0H1W3_CHEAB</name>
<keyword evidence="5" id="KW-0732">Signal</keyword>
<dbReference type="PANTHER" id="PTHR23266">
    <property type="entry name" value="IMMUNOGLOBULIN HEAVY CHAIN"/>
    <property type="match status" value="1"/>
</dbReference>
<dbReference type="Proteomes" id="UP000694404">
    <property type="component" value="Unplaced"/>
</dbReference>
<evidence type="ECO:0000256" key="5">
    <source>
        <dbReference type="ARBA" id="ARBA00022729"/>
    </source>
</evidence>
<keyword evidence="10" id="KW-0393">Immunoglobulin domain</keyword>
<accession>A0A8C0H1W3</accession>
<keyword evidence="8" id="KW-0472">Membrane</keyword>
<evidence type="ECO:0000259" key="12">
    <source>
        <dbReference type="PROSITE" id="PS50835"/>
    </source>
</evidence>
<protein>
    <recommendedName>
        <fullName evidence="12">Ig-like domain-containing protein</fullName>
    </recommendedName>
</protein>
<reference evidence="13" key="1">
    <citation type="submission" date="2025-08" db="UniProtKB">
        <authorList>
            <consortium name="Ensembl"/>
        </authorList>
    </citation>
    <scope>IDENTIFICATION</scope>
</reference>
<dbReference type="Gene3D" id="2.60.40.10">
    <property type="entry name" value="Immunoglobulins"/>
    <property type="match status" value="1"/>
</dbReference>
<dbReference type="InterPro" id="IPR036179">
    <property type="entry name" value="Ig-like_dom_sf"/>
</dbReference>
<dbReference type="InterPro" id="IPR013106">
    <property type="entry name" value="Ig_V-set"/>
</dbReference>
<keyword evidence="4" id="KW-0964">Secreted</keyword>
<comment type="subcellular location">
    <subcellularLocation>
        <location evidence="1">Cell membrane</location>
    </subcellularLocation>
    <subcellularLocation>
        <location evidence="2">Secreted</location>
    </subcellularLocation>
</comment>
<evidence type="ECO:0000256" key="10">
    <source>
        <dbReference type="ARBA" id="ARBA00023319"/>
    </source>
</evidence>
<dbReference type="InterPro" id="IPR050199">
    <property type="entry name" value="IgHV"/>
</dbReference>
<keyword evidence="6" id="KW-0391">Immunity</keyword>
<evidence type="ECO:0000256" key="4">
    <source>
        <dbReference type="ARBA" id="ARBA00022525"/>
    </source>
</evidence>
<dbReference type="GO" id="GO:0005576">
    <property type="term" value="C:extracellular region"/>
    <property type="evidence" value="ECO:0007669"/>
    <property type="project" value="UniProtKB-SubCell"/>
</dbReference>
<keyword evidence="11" id="KW-1280">Immunoglobulin</keyword>
<dbReference type="InterPro" id="IPR013783">
    <property type="entry name" value="Ig-like_fold"/>
</dbReference>
<dbReference type="InterPro" id="IPR007110">
    <property type="entry name" value="Ig-like_dom"/>
</dbReference>
<keyword evidence="14" id="KW-1185">Reference proteome</keyword>
<reference evidence="13" key="2">
    <citation type="submission" date="2025-09" db="UniProtKB">
        <authorList>
            <consortium name="Ensembl"/>
        </authorList>
    </citation>
    <scope>IDENTIFICATION</scope>
</reference>
<sequence>MGINLECVQSEVQLVQSGAEIKKPGESVKLSCKTSGFTFTSVYMYWIRQAPGKGLVWVGRIDPEDGSTIYSQSFKDRISITTDNSISTAYLLRVEDTAVYYCARDTVRDNNVYPISTWGQCRIVAYTNSVLF</sequence>
<evidence type="ECO:0000256" key="1">
    <source>
        <dbReference type="ARBA" id="ARBA00004236"/>
    </source>
</evidence>